<feature type="domain" description="YknX-like C-terminal permuted SH3-like" evidence="4">
    <location>
        <begin position="333"/>
        <end position="400"/>
    </location>
</feature>
<comment type="subcellular location">
    <subcellularLocation>
        <location evidence="1">Cell envelope</location>
    </subcellularLocation>
</comment>
<organism evidence="5 6">
    <name type="scientific">Roseicyclus marinus</name>
    <dbReference type="NCBI Taxonomy" id="2161673"/>
    <lineage>
        <taxon>Bacteria</taxon>
        <taxon>Pseudomonadati</taxon>
        <taxon>Pseudomonadota</taxon>
        <taxon>Alphaproteobacteria</taxon>
        <taxon>Rhodobacterales</taxon>
        <taxon>Roseobacteraceae</taxon>
        <taxon>Roseicyclus</taxon>
    </lineage>
</organism>
<evidence type="ECO:0000313" key="6">
    <source>
        <dbReference type="Proteomes" id="UP001337723"/>
    </source>
</evidence>
<dbReference type="Proteomes" id="UP001337723">
    <property type="component" value="Chromosome"/>
</dbReference>
<evidence type="ECO:0000256" key="2">
    <source>
        <dbReference type="ARBA" id="ARBA00023054"/>
    </source>
</evidence>
<evidence type="ECO:0000256" key="3">
    <source>
        <dbReference type="SAM" id="Coils"/>
    </source>
</evidence>
<dbReference type="InterPro" id="IPR050465">
    <property type="entry name" value="UPF0194_transport"/>
</dbReference>
<sequence>MTLAGPNRTVALALVAAIILGGLFWAFLPAPVAVDLVEVQHAPMQVTISAEGITRVRDSWRVTAPVTGAAHRSPVRLGDAVVGGSTVVAVVEPAEPPFLDARARRLAEASVSEAEAAVRLAEANRARAQTQLDHALAERDRIRALTERGTLSRTVLEDAEQAALVASSAHDVAQADLDMRRATLARMQAQLESPATIRSQASATCCVEITAPHSGLVLELTDESARLVTAGETLLVIGDPSDLEIRVDLLSGDAVGLNRGTPARITGWGGETVLEAEVRQIGPSGFSRISALGIEEQRVPLILDILSPPNQRAGLGAGYRVEVTLVTWEAENVLQVPSAALFRSADDWALFTEVNGRAVQTPVVLGHVSRDWAEVLAGVAEGARVIAYPGSSVAHGTKITPREAMTP</sequence>
<dbReference type="Gene3D" id="1.10.287.470">
    <property type="entry name" value="Helix hairpin bin"/>
    <property type="match status" value="1"/>
</dbReference>
<dbReference type="EMBL" id="AP027266">
    <property type="protein sequence ID" value="BDW86526.1"/>
    <property type="molecule type" value="Genomic_DNA"/>
</dbReference>
<evidence type="ECO:0000256" key="1">
    <source>
        <dbReference type="ARBA" id="ARBA00004196"/>
    </source>
</evidence>
<keyword evidence="6" id="KW-1185">Reference proteome</keyword>
<name>A0AA48HLM3_9RHOB</name>
<evidence type="ECO:0000259" key="4">
    <source>
        <dbReference type="Pfam" id="PF25989"/>
    </source>
</evidence>
<proteinExistence type="predicted"/>
<dbReference type="PANTHER" id="PTHR32347">
    <property type="entry name" value="EFFLUX SYSTEM COMPONENT YKNX-RELATED"/>
    <property type="match status" value="1"/>
</dbReference>
<feature type="coiled-coil region" evidence="3">
    <location>
        <begin position="104"/>
        <end position="140"/>
    </location>
</feature>
<dbReference type="GO" id="GO:0030313">
    <property type="term" value="C:cell envelope"/>
    <property type="evidence" value="ECO:0007669"/>
    <property type="project" value="UniProtKB-SubCell"/>
</dbReference>
<dbReference type="Gene3D" id="2.40.420.20">
    <property type="match status" value="1"/>
</dbReference>
<dbReference type="Gene3D" id="2.40.50.100">
    <property type="match status" value="1"/>
</dbReference>
<evidence type="ECO:0000313" key="5">
    <source>
        <dbReference type="EMBL" id="BDW86526.1"/>
    </source>
</evidence>
<dbReference type="Pfam" id="PF25989">
    <property type="entry name" value="YknX_C"/>
    <property type="match status" value="1"/>
</dbReference>
<reference evidence="5 6" key="1">
    <citation type="submission" date="2023-01" db="EMBL/GenBank/DDBJ databases">
        <title>Complete genome sequence of Roseicyclus marinus strain Dej080120_10.</title>
        <authorList>
            <person name="Ueki S."/>
            <person name="Maruyama F."/>
        </authorList>
    </citation>
    <scope>NUCLEOTIDE SEQUENCE [LARGE SCALE GENOMIC DNA]</scope>
    <source>
        <strain evidence="5 6">Dej080120_10</strain>
    </source>
</reference>
<protein>
    <submittedName>
        <fullName evidence="5">Membrane protein</fullName>
    </submittedName>
</protein>
<dbReference type="InterPro" id="IPR058637">
    <property type="entry name" value="YknX-like_C"/>
</dbReference>
<accession>A0AA48HLM3</accession>
<dbReference type="KEGG" id="rmai:MACH21_27030"/>
<dbReference type="AlphaFoldDB" id="A0AA48HLM3"/>
<keyword evidence="2 3" id="KW-0175">Coiled coil</keyword>
<gene>
    <name evidence="5" type="ORF">MACH21_27030</name>
</gene>
<dbReference type="PANTHER" id="PTHR32347:SF29">
    <property type="entry name" value="UPF0194 MEMBRANE PROTEIN YBHG"/>
    <property type="match status" value="1"/>
</dbReference>